<dbReference type="AlphaFoldDB" id="A0A4U8SX42"/>
<keyword evidence="2" id="KW-1185">Reference proteome</keyword>
<comment type="caution">
    <text evidence="1">The sequence shown here is derived from an EMBL/GenBank/DDBJ whole genome shotgun (WGS) entry which is preliminary data.</text>
</comment>
<evidence type="ECO:0000313" key="2">
    <source>
        <dbReference type="Proteomes" id="UP000029921"/>
    </source>
</evidence>
<name>A0A4U8SX42_9HELI</name>
<dbReference type="Proteomes" id="UP000029921">
    <property type="component" value="Unassembled WGS sequence"/>
</dbReference>
<protein>
    <submittedName>
        <fullName evidence="1">Uncharacterized protein</fullName>
    </submittedName>
</protein>
<dbReference type="EMBL" id="JRPE02000015">
    <property type="protein sequence ID" value="TLD91358.1"/>
    <property type="molecule type" value="Genomic_DNA"/>
</dbReference>
<proteinExistence type="predicted"/>
<evidence type="ECO:0000313" key="1">
    <source>
        <dbReference type="EMBL" id="TLD91358.1"/>
    </source>
</evidence>
<organism evidence="1 2">
    <name type="scientific">Helicobacter magdeburgensis</name>
    <dbReference type="NCBI Taxonomy" id="471858"/>
    <lineage>
        <taxon>Bacteria</taxon>
        <taxon>Pseudomonadati</taxon>
        <taxon>Campylobacterota</taxon>
        <taxon>Epsilonproteobacteria</taxon>
        <taxon>Campylobacterales</taxon>
        <taxon>Helicobacteraceae</taxon>
        <taxon>Helicobacter</taxon>
    </lineage>
</organism>
<reference evidence="1 2" key="1">
    <citation type="journal article" date="2014" name="Genome Announc.">
        <title>Draft genome sequences of eight enterohepatic helicobacter species isolated from both laboratory and wild rodents.</title>
        <authorList>
            <person name="Sheh A."/>
            <person name="Shen Z."/>
            <person name="Fox J.G."/>
        </authorList>
    </citation>
    <scope>NUCLEOTIDE SEQUENCE [LARGE SCALE GENOMIC DNA]</scope>
    <source>
        <strain evidence="1 2">MIT 96-1001</strain>
    </source>
</reference>
<accession>A0A4U8SX42</accession>
<dbReference type="GeneID" id="60657008"/>
<sequence>MKFVRIYRKSSKDDINLENVTSVSYNDDKLEIRIYYIGGGYERYKLESEDKHNEMSATISEAIYKERE</sequence>
<gene>
    <name evidence="1" type="ORF">LS74_008930</name>
</gene>
<dbReference type="RefSeq" id="WP_004087666.1">
    <property type="nucleotide sequence ID" value="NZ_JRPE02000015.1"/>
</dbReference>